<evidence type="ECO:0000313" key="3">
    <source>
        <dbReference type="Proteomes" id="UP001239445"/>
    </source>
</evidence>
<protein>
    <submittedName>
        <fullName evidence="2">Uncharacterized protein</fullName>
    </submittedName>
</protein>
<keyword evidence="1" id="KW-1133">Transmembrane helix</keyword>
<dbReference type="EMBL" id="MU839827">
    <property type="protein sequence ID" value="KAK1761231.1"/>
    <property type="molecule type" value="Genomic_DNA"/>
</dbReference>
<proteinExistence type="predicted"/>
<dbReference type="AlphaFoldDB" id="A0AAJ0FAD0"/>
<gene>
    <name evidence="2" type="ORF">QBC47DRAFT_369425</name>
</gene>
<comment type="caution">
    <text evidence="2">The sequence shown here is derived from an EMBL/GenBank/DDBJ whole genome shotgun (WGS) entry which is preliminary data.</text>
</comment>
<name>A0AAJ0FAD0_9PEZI</name>
<feature type="transmembrane region" description="Helical" evidence="1">
    <location>
        <begin position="453"/>
        <end position="474"/>
    </location>
</feature>
<evidence type="ECO:0000313" key="2">
    <source>
        <dbReference type="EMBL" id="KAK1761231.1"/>
    </source>
</evidence>
<keyword evidence="3" id="KW-1185">Reference proteome</keyword>
<feature type="transmembrane region" description="Helical" evidence="1">
    <location>
        <begin position="494"/>
        <end position="517"/>
    </location>
</feature>
<keyword evidence="1" id="KW-0472">Membrane</keyword>
<reference evidence="2" key="1">
    <citation type="submission" date="2023-06" db="EMBL/GenBank/DDBJ databases">
        <title>Genome-scale phylogeny and comparative genomics of the fungal order Sordariales.</title>
        <authorList>
            <consortium name="Lawrence Berkeley National Laboratory"/>
            <person name="Hensen N."/>
            <person name="Bonometti L."/>
            <person name="Westerberg I."/>
            <person name="Brannstrom I.O."/>
            <person name="Guillou S."/>
            <person name="Cros-Aarteil S."/>
            <person name="Calhoun S."/>
            <person name="Haridas S."/>
            <person name="Kuo A."/>
            <person name="Mondo S."/>
            <person name="Pangilinan J."/>
            <person name="Riley R."/>
            <person name="Labutti K."/>
            <person name="Andreopoulos B."/>
            <person name="Lipzen A."/>
            <person name="Chen C."/>
            <person name="Yanf M."/>
            <person name="Daum C."/>
            <person name="Ng V."/>
            <person name="Clum A."/>
            <person name="Steindorff A."/>
            <person name="Ohm R."/>
            <person name="Martin F."/>
            <person name="Silar P."/>
            <person name="Natvig D."/>
            <person name="Lalanne C."/>
            <person name="Gautier V."/>
            <person name="Ament-Velasquez S.L."/>
            <person name="Kruys A."/>
            <person name="Hutchinson M.I."/>
            <person name="Powell A.J."/>
            <person name="Barry K."/>
            <person name="Miller A.N."/>
            <person name="Grigoriev I.V."/>
            <person name="Debuchy R."/>
            <person name="Gladieux P."/>
            <person name="Thoren M.H."/>
            <person name="Johannesson H."/>
        </authorList>
    </citation>
    <scope>NUCLEOTIDE SEQUENCE</scope>
    <source>
        <strain evidence="2">PSN4</strain>
    </source>
</reference>
<sequence length="551" mass="63056">MDAFYSFEDGSLGHGLHIRADKRDERDGEMTGSRLRRLQRFFGGEEVIFSQFGWSLNGSSRKITHEIEPLRFNIHSLQARERLSGLRSSPNNLLIFEATGGSDIPQSLQKDLSEMGTVVTLEDLSQILRFFDILGNHAFFLRPGFVNPRRSNPQLLRGRELRALQYQLISGRHPVIVHPPARTDNSILQYSIFTPQMDRLGRTNRVLRRPDRDLATVDFYYGQSIASRDTVWVVCCDQPIQLFKDDWVDILRAYDSFGELPRAQSSARGFEEDAEATNHRGLSPDMEILLYSCYLASYAWRDRIDGTATLVGDFISEARLVMFERLHIPDGEERLFDGFSASRYEACMKTNLRLNLDLSALEENLSIVRSLENHFLLSKQRSYPQRQVTDVVLPEIRKAIEFLEHCAGQVQRLSRALQTSIDSERRHATRGQSERMEWAATESLKVSFVLQTFLKVVGFAVIFFLPPIFSSTFLSSTVFDIVEGGQWTVSSPALAIWLQITLPLTFAFGAVLYSYYWSATGLETPLRLGKRLLRLLMGKWDKKPRRDTSMV</sequence>
<evidence type="ECO:0000256" key="1">
    <source>
        <dbReference type="SAM" id="Phobius"/>
    </source>
</evidence>
<dbReference type="Proteomes" id="UP001239445">
    <property type="component" value="Unassembled WGS sequence"/>
</dbReference>
<keyword evidence="1" id="KW-0812">Transmembrane</keyword>
<accession>A0AAJ0FAD0</accession>
<organism evidence="2 3">
    <name type="scientific">Echria macrotheca</name>
    <dbReference type="NCBI Taxonomy" id="438768"/>
    <lineage>
        <taxon>Eukaryota</taxon>
        <taxon>Fungi</taxon>
        <taxon>Dikarya</taxon>
        <taxon>Ascomycota</taxon>
        <taxon>Pezizomycotina</taxon>
        <taxon>Sordariomycetes</taxon>
        <taxon>Sordariomycetidae</taxon>
        <taxon>Sordariales</taxon>
        <taxon>Schizotheciaceae</taxon>
        <taxon>Echria</taxon>
    </lineage>
</organism>